<dbReference type="AlphaFoldDB" id="A0A3B3ZNK8"/>
<dbReference type="Ensembl" id="ENSPMGT00000006646.1">
    <property type="protein sequence ID" value="ENSPMGP00000006252.1"/>
    <property type="gene ID" value="ENSPMGG00000005267.1"/>
</dbReference>
<reference evidence="1" key="2">
    <citation type="submission" date="2025-09" db="UniProtKB">
        <authorList>
            <consortium name="Ensembl"/>
        </authorList>
    </citation>
    <scope>IDENTIFICATION</scope>
</reference>
<protein>
    <recommendedName>
        <fullName evidence="3">Sec1 family domain containing 2</fullName>
    </recommendedName>
</protein>
<name>A0A3B3ZNK8_9GOBI</name>
<evidence type="ECO:0000313" key="1">
    <source>
        <dbReference type="Ensembl" id="ENSPMGP00000006252.1"/>
    </source>
</evidence>
<dbReference type="STRING" id="409849.ENSPMGP00000006252"/>
<accession>A0A3B3ZNK8</accession>
<organism evidence="1 2">
    <name type="scientific">Periophthalmus magnuspinnatus</name>
    <dbReference type="NCBI Taxonomy" id="409849"/>
    <lineage>
        <taxon>Eukaryota</taxon>
        <taxon>Metazoa</taxon>
        <taxon>Chordata</taxon>
        <taxon>Craniata</taxon>
        <taxon>Vertebrata</taxon>
        <taxon>Euteleostomi</taxon>
        <taxon>Actinopterygii</taxon>
        <taxon>Neopterygii</taxon>
        <taxon>Teleostei</taxon>
        <taxon>Neoteleostei</taxon>
        <taxon>Acanthomorphata</taxon>
        <taxon>Gobiaria</taxon>
        <taxon>Gobiiformes</taxon>
        <taxon>Gobioidei</taxon>
        <taxon>Gobiidae</taxon>
        <taxon>Oxudercinae</taxon>
        <taxon>Periophthalmus</taxon>
    </lineage>
</organism>
<sequence length="116" mass="13062">ANYRPFLKQILEEVFHSDRPECPDIEHMSGGLTDLLKTGFSMFMKVNRPHPGDNPVMFLFLVGGVTPSELRLIKEVVSAYKPATQQVLVLATRLLRPTDIPELLFTTQRLTPDIGV</sequence>
<keyword evidence="2" id="KW-1185">Reference proteome</keyword>
<dbReference type="InterPro" id="IPR027482">
    <property type="entry name" value="Sec1-like_dom2"/>
</dbReference>
<dbReference type="Gene3D" id="3.40.50.1910">
    <property type="match status" value="1"/>
</dbReference>
<evidence type="ECO:0000313" key="2">
    <source>
        <dbReference type="Proteomes" id="UP000261520"/>
    </source>
</evidence>
<dbReference type="SUPFAM" id="SSF56815">
    <property type="entry name" value="Sec1/munc18-like (SM) proteins"/>
    <property type="match status" value="1"/>
</dbReference>
<dbReference type="InterPro" id="IPR036045">
    <property type="entry name" value="Sec1-like_sf"/>
</dbReference>
<evidence type="ECO:0008006" key="3">
    <source>
        <dbReference type="Google" id="ProtNLM"/>
    </source>
</evidence>
<dbReference type="Proteomes" id="UP000261520">
    <property type="component" value="Unplaced"/>
</dbReference>
<reference evidence="1" key="1">
    <citation type="submission" date="2025-08" db="UniProtKB">
        <authorList>
            <consortium name="Ensembl"/>
        </authorList>
    </citation>
    <scope>IDENTIFICATION</scope>
</reference>
<proteinExistence type="predicted"/>